<keyword evidence="7 12" id="KW-1133">Transmembrane helix</keyword>
<dbReference type="GO" id="GO:0016020">
    <property type="term" value="C:membrane"/>
    <property type="evidence" value="ECO:0000318"/>
    <property type="project" value="GO_Central"/>
</dbReference>
<keyword evidence="6" id="KW-0630">Potassium</keyword>
<proteinExistence type="inferred from homology"/>
<feature type="transmembrane region" description="Helical" evidence="12">
    <location>
        <begin position="469"/>
        <end position="491"/>
    </location>
</feature>
<evidence type="ECO:0000256" key="8">
    <source>
        <dbReference type="ARBA" id="ARBA00023053"/>
    </source>
</evidence>
<sequence length="566" mass="62041">MGILVSVSENKRYIILLNISFLFVACVFLILQFSSSRFLVLTSSQHDTQQECKVLESLEGDRAKCHYLTSHINPCVSEGYIDYLHLLYCNFGRIPLLGHCFLFLWLLLLFYLLGNTASEYFCSSLENLSSFLKLSPTIAGVTLLSLGNGAPDVFSSLVSFMGSGTGNIGFNTVLGGASFVTSVVVGIMSILVKKKKIRVNKGAFVRDVCFLLFVLASLSFILLHGEINIWGSLGFLSVYIFYVLVVYFSDIHWSKVEKHASSSYGSDLRLPILSNIGKGEVNFVDESGGDAEAAEISKCCFCLRLPAPCRLLLRILEMPLYLPRRLTIPVVCEKRWSKPIAVASVALAPVLLSVLWNPQDEDAGFLNRIMVYGIGLLFGIIFGIIAYTRTESSSPPKKCLFPWLAGGFLMSMVWSYIIAQELVALLVSLGYIFQVSPSILGLTVLAWGNSLGDLITNLTMALNGKPEGAQVAISGCYAGPIFNILFGLGLSLAGSSWHHYPSAVVIPKDQYLLETLCFLVASLLWALVILPCRNMRLDGVLGIGLLGIYIVSVSVRLIQTLGSFQF</sequence>
<dbReference type="EMBL" id="CM004395">
    <property type="protein sequence ID" value="OAY41879.1"/>
    <property type="molecule type" value="Genomic_DNA"/>
</dbReference>
<keyword evidence="9 12" id="KW-0472">Membrane</keyword>
<keyword evidence="4" id="KW-0633">Potassium transport</keyword>
<feature type="transmembrane region" description="Helical" evidence="12">
    <location>
        <begin position="12"/>
        <end position="33"/>
    </location>
</feature>
<feature type="transmembrane region" description="Helical" evidence="12">
    <location>
        <begin position="400"/>
        <end position="419"/>
    </location>
</feature>
<feature type="transmembrane region" description="Helical" evidence="12">
    <location>
        <begin position="425"/>
        <end position="448"/>
    </location>
</feature>
<feature type="domain" description="Sodium/calcium exchanger membrane region" evidence="13">
    <location>
        <begin position="103"/>
        <end position="247"/>
    </location>
</feature>
<feature type="domain" description="Sodium/calcium exchanger membrane region" evidence="13">
    <location>
        <begin position="404"/>
        <end position="556"/>
    </location>
</feature>
<dbReference type="Proteomes" id="UP000091857">
    <property type="component" value="Chromosome 9"/>
</dbReference>
<evidence type="ECO:0000256" key="2">
    <source>
        <dbReference type="ARBA" id="ARBA00022448"/>
    </source>
</evidence>
<evidence type="ECO:0000256" key="11">
    <source>
        <dbReference type="ARBA" id="ARBA00038187"/>
    </source>
</evidence>
<feature type="transmembrane region" description="Helical" evidence="12">
    <location>
        <begin position="94"/>
        <end position="113"/>
    </location>
</feature>
<dbReference type="Pfam" id="PF01699">
    <property type="entry name" value="Na_Ca_ex"/>
    <property type="match status" value="2"/>
</dbReference>
<organism evidence="14 15">
    <name type="scientific">Manihot esculenta</name>
    <name type="common">Cassava</name>
    <name type="synonym">Jatropha manihot</name>
    <dbReference type="NCBI Taxonomy" id="3983"/>
    <lineage>
        <taxon>Eukaryota</taxon>
        <taxon>Viridiplantae</taxon>
        <taxon>Streptophyta</taxon>
        <taxon>Embryophyta</taxon>
        <taxon>Tracheophyta</taxon>
        <taxon>Spermatophyta</taxon>
        <taxon>Magnoliopsida</taxon>
        <taxon>eudicotyledons</taxon>
        <taxon>Gunneridae</taxon>
        <taxon>Pentapetalae</taxon>
        <taxon>rosids</taxon>
        <taxon>fabids</taxon>
        <taxon>Malpighiales</taxon>
        <taxon>Euphorbiaceae</taxon>
        <taxon>Crotonoideae</taxon>
        <taxon>Manihoteae</taxon>
        <taxon>Manihot</taxon>
    </lineage>
</organism>
<evidence type="ECO:0000313" key="14">
    <source>
        <dbReference type="EMBL" id="OAY41879.1"/>
    </source>
</evidence>
<keyword evidence="10" id="KW-0739">Sodium transport</keyword>
<dbReference type="OrthoDB" id="407410at2759"/>
<evidence type="ECO:0000256" key="9">
    <source>
        <dbReference type="ARBA" id="ARBA00023136"/>
    </source>
</evidence>
<dbReference type="InterPro" id="IPR004837">
    <property type="entry name" value="NaCa_Exmemb"/>
</dbReference>
<evidence type="ECO:0000256" key="4">
    <source>
        <dbReference type="ARBA" id="ARBA00022538"/>
    </source>
</evidence>
<dbReference type="Gene3D" id="1.20.1420.30">
    <property type="entry name" value="NCX, central ion-binding region"/>
    <property type="match status" value="2"/>
</dbReference>
<dbReference type="AlphaFoldDB" id="A0A2C9VAJ0"/>
<comment type="caution">
    <text evidence="14">The sequence shown here is derived from an EMBL/GenBank/DDBJ whole genome shotgun (WGS) entry which is preliminary data.</text>
</comment>
<keyword evidence="8" id="KW-0915">Sodium</keyword>
<comment type="similarity">
    <text evidence="11">Belongs to the Ca(2+):cation antiporter (CaCA) (TC 2.A.19) family. Cation/calcium exchanger (CCX) subfamily.</text>
</comment>
<accession>A0A2C9VAJ0</accession>
<evidence type="ECO:0000256" key="1">
    <source>
        <dbReference type="ARBA" id="ARBA00004141"/>
    </source>
</evidence>
<comment type="subcellular location">
    <subcellularLocation>
        <location evidence="1">Membrane</location>
        <topology evidence="1">Multi-pass membrane protein</topology>
    </subcellularLocation>
</comment>
<dbReference type="InterPro" id="IPR051359">
    <property type="entry name" value="CaCA_antiporter"/>
</dbReference>
<gene>
    <name evidence="14" type="ORF">MANES_09G136600v8</name>
</gene>
<keyword evidence="10" id="KW-0406">Ion transport</keyword>
<dbReference type="GO" id="GO:0006813">
    <property type="term" value="P:potassium ion transport"/>
    <property type="evidence" value="ECO:0007669"/>
    <property type="project" value="UniProtKB-KW"/>
</dbReference>
<evidence type="ECO:0000256" key="10">
    <source>
        <dbReference type="ARBA" id="ARBA00023201"/>
    </source>
</evidence>
<feature type="transmembrane region" description="Helical" evidence="12">
    <location>
        <begin position="125"/>
        <end position="148"/>
    </location>
</feature>
<evidence type="ECO:0000256" key="3">
    <source>
        <dbReference type="ARBA" id="ARBA00022449"/>
    </source>
</evidence>
<evidence type="ECO:0000256" key="6">
    <source>
        <dbReference type="ARBA" id="ARBA00022958"/>
    </source>
</evidence>
<dbReference type="PANTHER" id="PTHR12266:SF18">
    <property type="entry name" value="CATION_CALCIUM EXCHANGER 2"/>
    <property type="match status" value="1"/>
</dbReference>
<dbReference type="OMA" id="CLQIVLT"/>
<protein>
    <recommendedName>
        <fullName evidence="13">Sodium/calcium exchanger membrane region domain-containing protein</fullName>
    </recommendedName>
</protein>
<feature type="transmembrane region" description="Helical" evidence="12">
    <location>
        <begin position="537"/>
        <end position="558"/>
    </location>
</feature>
<dbReference type="GO" id="GO:0015297">
    <property type="term" value="F:antiporter activity"/>
    <property type="evidence" value="ECO:0007669"/>
    <property type="project" value="UniProtKB-KW"/>
</dbReference>
<evidence type="ECO:0000256" key="12">
    <source>
        <dbReference type="SAM" id="Phobius"/>
    </source>
</evidence>
<keyword evidence="5 12" id="KW-0812">Transmembrane</keyword>
<evidence type="ECO:0000313" key="15">
    <source>
        <dbReference type="Proteomes" id="UP000091857"/>
    </source>
</evidence>
<reference evidence="15" key="1">
    <citation type="journal article" date="2016" name="Nat. Biotechnol.">
        <title>Sequencing wild and cultivated cassava and related species reveals extensive interspecific hybridization and genetic diversity.</title>
        <authorList>
            <person name="Bredeson J.V."/>
            <person name="Lyons J.B."/>
            <person name="Prochnik S.E."/>
            <person name="Wu G.A."/>
            <person name="Ha C.M."/>
            <person name="Edsinger-Gonzales E."/>
            <person name="Grimwood J."/>
            <person name="Schmutz J."/>
            <person name="Rabbi I.Y."/>
            <person name="Egesi C."/>
            <person name="Nauluvula P."/>
            <person name="Lebot V."/>
            <person name="Ndunguru J."/>
            <person name="Mkamilo G."/>
            <person name="Bart R.S."/>
            <person name="Setter T.L."/>
            <person name="Gleadow R.M."/>
            <person name="Kulakow P."/>
            <person name="Ferguson M.E."/>
            <person name="Rounsley S."/>
            <person name="Rokhsar D.S."/>
        </authorList>
    </citation>
    <scope>NUCLEOTIDE SEQUENCE [LARGE SCALE GENOMIC DNA]</scope>
    <source>
        <strain evidence="15">cv. AM560-2</strain>
    </source>
</reference>
<name>A0A2C9VAJ0_MANES</name>
<dbReference type="Gramene" id="Manes.09G136600.1.v8.1">
    <property type="protein sequence ID" value="Manes.09G136600.1.v8.1.CDS.1"/>
    <property type="gene ID" value="Manes.09G136600.v8.1"/>
</dbReference>
<feature type="transmembrane region" description="Helical" evidence="12">
    <location>
        <begin position="168"/>
        <end position="192"/>
    </location>
</feature>
<feature type="transmembrane region" description="Helical" evidence="12">
    <location>
        <begin position="229"/>
        <end position="248"/>
    </location>
</feature>
<feature type="transmembrane region" description="Helical" evidence="12">
    <location>
        <begin position="204"/>
        <end position="223"/>
    </location>
</feature>
<dbReference type="GO" id="GO:0006812">
    <property type="term" value="P:monoatomic cation transport"/>
    <property type="evidence" value="ECO:0000318"/>
    <property type="project" value="GO_Central"/>
</dbReference>
<keyword evidence="15" id="KW-1185">Reference proteome</keyword>
<evidence type="ECO:0000256" key="5">
    <source>
        <dbReference type="ARBA" id="ARBA00022692"/>
    </source>
</evidence>
<dbReference type="InterPro" id="IPR044880">
    <property type="entry name" value="NCX_ion-bd_dom_sf"/>
</dbReference>
<evidence type="ECO:0000256" key="7">
    <source>
        <dbReference type="ARBA" id="ARBA00022989"/>
    </source>
</evidence>
<keyword evidence="2" id="KW-0813">Transport</keyword>
<feature type="transmembrane region" description="Helical" evidence="12">
    <location>
        <begin position="340"/>
        <end position="357"/>
    </location>
</feature>
<feature type="transmembrane region" description="Helical" evidence="12">
    <location>
        <begin position="511"/>
        <end position="530"/>
    </location>
</feature>
<dbReference type="GO" id="GO:0008324">
    <property type="term" value="F:monoatomic cation transmembrane transporter activity"/>
    <property type="evidence" value="ECO:0000318"/>
    <property type="project" value="GO_Central"/>
</dbReference>
<evidence type="ECO:0000259" key="13">
    <source>
        <dbReference type="Pfam" id="PF01699"/>
    </source>
</evidence>
<dbReference type="GO" id="GO:0006814">
    <property type="term" value="P:sodium ion transport"/>
    <property type="evidence" value="ECO:0007669"/>
    <property type="project" value="UniProtKB-KW"/>
</dbReference>
<keyword evidence="3" id="KW-0050">Antiport</keyword>
<dbReference type="PANTHER" id="PTHR12266">
    <property type="entry name" value="NA+/CA2+ K+ INDEPENDENT EXCHANGER"/>
    <property type="match status" value="1"/>
</dbReference>
<feature type="transmembrane region" description="Helical" evidence="12">
    <location>
        <begin position="369"/>
        <end position="388"/>
    </location>
</feature>